<name>A0AAF5Q387_WUCBA</name>
<sequence>MKEKGFIISINLRRYHRMTDYDFLLAITMRDCLQL</sequence>
<dbReference type="WBParaSite" id="mrna-Wban_09905">
    <property type="protein sequence ID" value="mrna-Wban_09905"/>
    <property type="gene ID" value="Wban_09905"/>
</dbReference>
<dbReference type="Proteomes" id="UP000093561">
    <property type="component" value="Unassembled WGS sequence"/>
</dbReference>
<reference evidence="2" key="3">
    <citation type="submission" date="2024-02" db="UniProtKB">
        <authorList>
            <consortium name="WormBaseParasite"/>
        </authorList>
    </citation>
    <scope>IDENTIFICATION</scope>
    <source>
        <strain evidence="2">pt0022</strain>
    </source>
</reference>
<reference evidence="1" key="1">
    <citation type="submission" date="2015-03" db="EMBL/GenBank/DDBJ databases">
        <title>Wuchereria bancrofti Genome Sequencing Papua New Guinea Strain.</title>
        <authorList>
            <person name="Small S.T."/>
            <person name="Serre D."/>
            <person name="Zimmerman P.A."/>
        </authorList>
    </citation>
    <scope>NUCLEOTIDE SEQUENCE [LARGE SCALE GENOMIC DNA]</scope>
    <source>
        <strain evidence="1">pt0022</strain>
    </source>
</reference>
<accession>A0AAF5Q387</accession>
<evidence type="ECO:0000313" key="1">
    <source>
        <dbReference type="Proteomes" id="UP000093561"/>
    </source>
</evidence>
<proteinExistence type="predicted"/>
<reference evidence="1" key="2">
    <citation type="journal article" date="2016" name="Mol. Ecol.">
        <title>Population genomics of the filarial nematode parasite Wuchereria bancrofti from mosquitoes.</title>
        <authorList>
            <person name="Small S.T."/>
            <person name="Reimer L.J."/>
            <person name="Tisch D.J."/>
            <person name="King C.L."/>
            <person name="Christensen B.M."/>
            <person name="Siba P.M."/>
            <person name="Kazura J.W."/>
            <person name="Serre D."/>
            <person name="Zimmerman P.A."/>
        </authorList>
    </citation>
    <scope>NUCLEOTIDE SEQUENCE</scope>
    <source>
        <strain evidence="1">pt0022</strain>
    </source>
</reference>
<evidence type="ECO:0000313" key="2">
    <source>
        <dbReference type="WBParaSite" id="mrna-Wban_09905"/>
    </source>
</evidence>
<protein>
    <submittedName>
        <fullName evidence="2">Uncharacterized protein</fullName>
    </submittedName>
</protein>
<dbReference type="AlphaFoldDB" id="A0AAF5Q387"/>
<organism evidence="1 2">
    <name type="scientific">Wuchereria bancrofti</name>
    <dbReference type="NCBI Taxonomy" id="6293"/>
    <lineage>
        <taxon>Eukaryota</taxon>
        <taxon>Metazoa</taxon>
        <taxon>Ecdysozoa</taxon>
        <taxon>Nematoda</taxon>
        <taxon>Chromadorea</taxon>
        <taxon>Rhabditida</taxon>
        <taxon>Spirurina</taxon>
        <taxon>Spiruromorpha</taxon>
        <taxon>Filarioidea</taxon>
        <taxon>Onchocercidae</taxon>
        <taxon>Wuchereria</taxon>
    </lineage>
</organism>